<accession>A0A9N8YQB7</accession>
<dbReference type="InterPro" id="IPR032675">
    <property type="entry name" value="LRR_dom_sf"/>
</dbReference>
<sequence>MASRLPAEVLCPIFQEIYNSRPKSRPHEQYRDLFSCLMVNRFWCRNVISYIWSSVFTPHSPVRYGAIDKYISCLSPSKLEVLTYAGVQLTNVPSTPPIFDYPAFLKSLRFEIFLRDVFDWCHEHDSSQYHDLVIKALIELFAERGARLETFEMKFVDKKAFPGYREKLERLNLNFICEDRFRSLFCNIKKLWLGKDAIESTGLAERISWICNNVEYMTLDFTRSSTWFNVFSIPKRYNISSLIRSQTALQSFVLINYSDGTPDFIFSLPTQSHSLRNIYFCQVYFRHFPPLSFVSECGNLESLTFRDCFDITPELVEPLLLNTWTKLEYVYVTPSFHHSELYYRGQMRTCESLERWANEFSNKGKLWENNSVHLS</sequence>
<keyword evidence="2" id="KW-1185">Reference proteome</keyword>
<protein>
    <submittedName>
        <fullName evidence="1">2570_t:CDS:1</fullName>
    </submittedName>
</protein>
<comment type="caution">
    <text evidence="1">The sequence shown here is derived from an EMBL/GenBank/DDBJ whole genome shotgun (WGS) entry which is preliminary data.</text>
</comment>
<dbReference type="EMBL" id="CAJVPV010000043">
    <property type="protein sequence ID" value="CAG8439834.1"/>
    <property type="molecule type" value="Genomic_DNA"/>
</dbReference>
<dbReference type="OrthoDB" id="2350491at2759"/>
<dbReference type="AlphaFoldDB" id="A0A9N8YQB7"/>
<proteinExistence type="predicted"/>
<dbReference type="Proteomes" id="UP000789342">
    <property type="component" value="Unassembled WGS sequence"/>
</dbReference>
<evidence type="ECO:0000313" key="1">
    <source>
        <dbReference type="EMBL" id="CAG8439834.1"/>
    </source>
</evidence>
<dbReference type="Gene3D" id="3.80.10.10">
    <property type="entry name" value="Ribonuclease Inhibitor"/>
    <property type="match status" value="1"/>
</dbReference>
<name>A0A9N8YQB7_9GLOM</name>
<organism evidence="1 2">
    <name type="scientific">Acaulospora morrowiae</name>
    <dbReference type="NCBI Taxonomy" id="94023"/>
    <lineage>
        <taxon>Eukaryota</taxon>
        <taxon>Fungi</taxon>
        <taxon>Fungi incertae sedis</taxon>
        <taxon>Mucoromycota</taxon>
        <taxon>Glomeromycotina</taxon>
        <taxon>Glomeromycetes</taxon>
        <taxon>Diversisporales</taxon>
        <taxon>Acaulosporaceae</taxon>
        <taxon>Acaulospora</taxon>
    </lineage>
</organism>
<dbReference type="SUPFAM" id="SSF52047">
    <property type="entry name" value="RNI-like"/>
    <property type="match status" value="1"/>
</dbReference>
<reference evidence="1" key="1">
    <citation type="submission" date="2021-06" db="EMBL/GenBank/DDBJ databases">
        <authorList>
            <person name="Kallberg Y."/>
            <person name="Tangrot J."/>
            <person name="Rosling A."/>
        </authorList>
    </citation>
    <scope>NUCLEOTIDE SEQUENCE</scope>
    <source>
        <strain evidence="1">CL551</strain>
    </source>
</reference>
<evidence type="ECO:0000313" key="2">
    <source>
        <dbReference type="Proteomes" id="UP000789342"/>
    </source>
</evidence>
<gene>
    <name evidence="1" type="ORF">AMORRO_LOCUS195</name>
</gene>